<keyword evidence="5" id="KW-0067">ATP-binding</keyword>
<dbReference type="Gene3D" id="3.40.1190.20">
    <property type="match status" value="1"/>
</dbReference>
<keyword evidence="2" id="KW-0479">Metal-binding</keyword>
<dbReference type="EMBL" id="JAABNT010000002">
    <property type="protein sequence ID" value="NEK21557.1"/>
    <property type="molecule type" value="Genomic_DNA"/>
</dbReference>
<evidence type="ECO:0000256" key="3">
    <source>
        <dbReference type="ARBA" id="ARBA00022741"/>
    </source>
</evidence>
<keyword evidence="7" id="KW-0630">Potassium</keyword>
<dbReference type="GO" id="GO:0005524">
    <property type="term" value="F:ATP binding"/>
    <property type="evidence" value="ECO:0007669"/>
    <property type="project" value="UniProtKB-KW"/>
</dbReference>
<evidence type="ECO:0000256" key="2">
    <source>
        <dbReference type="ARBA" id="ARBA00022723"/>
    </source>
</evidence>
<evidence type="ECO:0000256" key="5">
    <source>
        <dbReference type="ARBA" id="ARBA00022840"/>
    </source>
</evidence>
<dbReference type="Pfam" id="PF00294">
    <property type="entry name" value="PfkB"/>
    <property type="match status" value="1"/>
</dbReference>
<keyword evidence="4 10" id="KW-0418">Kinase</keyword>
<feature type="domain" description="Carbohydrate kinase PfkB" evidence="9">
    <location>
        <begin position="16"/>
        <end position="279"/>
    </location>
</feature>
<keyword evidence="6" id="KW-0460">Magnesium</keyword>
<proteinExistence type="predicted"/>
<dbReference type="Proteomes" id="UP000468591">
    <property type="component" value="Unassembled WGS sequence"/>
</dbReference>
<dbReference type="InterPro" id="IPR011877">
    <property type="entry name" value="Ribokinase"/>
</dbReference>
<name>A0A6P0C6V5_9RHOB</name>
<evidence type="ECO:0000256" key="4">
    <source>
        <dbReference type="ARBA" id="ARBA00022777"/>
    </source>
</evidence>
<evidence type="ECO:0000313" key="10">
    <source>
        <dbReference type="EMBL" id="NEK21557.1"/>
    </source>
</evidence>
<keyword evidence="1" id="KW-0808">Transferase</keyword>
<evidence type="ECO:0000259" key="9">
    <source>
        <dbReference type="Pfam" id="PF00294"/>
    </source>
</evidence>
<dbReference type="SUPFAM" id="SSF53613">
    <property type="entry name" value="Ribokinase-like"/>
    <property type="match status" value="1"/>
</dbReference>
<evidence type="ECO:0000256" key="8">
    <source>
        <dbReference type="ARBA" id="ARBA00023277"/>
    </source>
</evidence>
<dbReference type="InterPro" id="IPR002139">
    <property type="entry name" value="Ribo/fructo_kinase"/>
</dbReference>
<keyword evidence="8" id="KW-0119">Carbohydrate metabolism</keyword>
<dbReference type="GO" id="GO:0046872">
    <property type="term" value="F:metal ion binding"/>
    <property type="evidence" value="ECO:0007669"/>
    <property type="project" value="UniProtKB-KW"/>
</dbReference>
<evidence type="ECO:0000256" key="6">
    <source>
        <dbReference type="ARBA" id="ARBA00022842"/>
    </source>
</evidence>
<evidence type="ECO:0000256" key="1">
    <source>
        <dbReference type="ARBA" id="ARBA00022679"/>
    </source>
</evidence>
<dbReference type="RefSeq" id="WP_164352405.1">
    <property type="nucleotide sequence ID" value="NZ_JAABNT010000002.1"/>
</dbReference>
<dbReference type="PRINTS" id="PR00990">
    <property type="entry name" value="RIBOKINASE"/>
</dbReference>
<dbReference type="PANTHER" id="PTHR10584">
    <property type="entry name" value="SUGAR KINASE"/>
    <property type="match status" value="1"/>
</dbReference>
<dbReference type="GO" id="GO:0004747">
    <property type="term" value="F:ribokinase activity"/>
    <property type="evidence" value="ECO:0007669"/>
    <property type="project" value="InterPro"/>
</dbReference>
<dbReference type="PANTHER" id="PTHR10584:SF166">
    <property type="entry name" value="RIBOKINASE"/>
    <property type="match status" value="1"/>
</dbReference>
<evidence type="ECO:0000256" key="7">
    <source>
        <dbReference type="ARBA" id="ARBA00022958"/>
    </source>
</evidence>
<accession>A0A6P0C6V5</accession>
<protein>
    <submittedName>
        <fullName evidence="10">Ribokinase</fullName>
    </submittedName>
</protein>
<dbReference type="GO" id="GO:0006014">
    <property type="term" value="P:D-ribose metabolic process"/>
    <property type="evidence" value="ECO:0007669"/>
    <property type="project" value="InterPro"/>
</dbReference>
<sequence>MIWNLGSINADNFYHLSHLPAPGETIAATRFHQGLGGKGANMSVAAARAAARVAHIGAVGPEGKWAVDRLLEYGVDTRHIAQVEVATGHANINVDAAGENNIVLFTGANHAITDQMIGAALSEASPGDFLLMQNETSGQSYAARTGKTLGLRFAYAAAPFSSQAVQAVINHIDLLVLNAVEAAQLQEETGQRIEDLPIDDIIVTLGADGCKWVSNKGKTAQEFASYPVEVVNTTGAGDTFTGYLIAGLDRGLPMPDAIDLAMRAGALMVTREGTADVIPDLKEIQDHDFS</sequence>
<keyword evidence="11" id="KW-1185">Reference proteome</keyword>
<dbReference type="InterPro" id="IPR011611">
    <property type="entry name" value="PfkB_dom"/>
</dbReference>
<keyword evidence="3" id="KW-0547">Nucleotide-binding</keyword>
<dbReference type="CDD" id="cd01174">
    <property type="entry name" value="ribokinase"/>
    <property type="match status" value="1"/>
</dbReference>
<organism evidence="10 11">
    <name type="scientific">Sulfitobacter sediminilitoris</name>
    <dbReference type="NCBI Taxonomy" id="2698830"/>
    <lineage>
        <taxon>Bacteria</taxon>
        <taxon>Pseudomonadati</taxon>
        <taxon>Pseudomonadota</taxon>
        <taxon>Alphaproteobacteria</taxon>
        <taxon>Rhodobacterales</taxon>
        <taxon>Roseobacteraceae</taxon>
        <taxon>Sulfitobacter</taxon>
    </lineage>
</organism>
<gene>
    <name evidence="10" type="ORF">GV827_03960</name>
</gene>
<evidence type="ECO:0000313" key="11">
    <source>
        <dbReference type="Proteomes" id="UP000468591"/>
    </source>
</evidence>
<dbReference type="AlphaFoldDB" id="A0A6P0C6V5"/>
<dbReference type="InterPro" id="IPR029056">
    <property type="entry name" value="Ribokinase-like"/>
</dbReference>
<reference evidence="10 11" key="1">
    <citation type="submission" date="2020-01" db="EMBL/GenBank/DDBJ databases">
        <title>Sulfitobacter sediminilitoris sp. nov., isolated from a tidal flat.</title>
        <authorList>
            <person name="Park S."/>
            <person name="Yoon J.-H."/>
        </authorList>
    </citation>
    <scope>NUCLEOTIDE SEQUENCE [LARGE SCALE GENOMIC DNA]</scope>
    <source>
        <strain evidence="10 11">JBTF-M27</strain>
    </source>
</reference>
<comment type="caution">
    <text evidence="10">The sequence shown here is derived from an EMBL/GenBank/DDBJ whole genome shotgun (WGS) entry which is preliminary data.</text>
</comment>